<dbReference type="AlphaFoldDB" id="A0A343TH91"/>
<keyword evidence="2" id="KW-1185">Reference proteome</keyword>
<dbReference type="GeneID" id="37877164"/>
<reference evidence="2" key="1">
    <citation type="submission" date="2017-11" db="EMBL/GenBank/DDBJ databases">
        <title>Phenotypic and genomic properties of facultatively anaerobic sulfur-reducing natronoarchaea from hypersaline soda lakes.</title>
        <authorList>
            <person name="Sorokin D.Y."/>
            <person name="Kublanov I.V."/>
            <person name="Roman P."/>
            <person name="Sinninghe Damste J.S."/>
            <person name="Golyshin P.N."/>
            <person name="Rojo D."/>
            <person name="Ciordia S."/>
            <person name="Mena M.D.C."/>
            <person name="Ferrer M."/>
            <person name="Messina E."/>
            <person name="Smedile F."/>
            <person name="La Spada G."/>
            <person name="La Cono V."/>
            <person name="Yakimov M.M."/>
        </authorList>
    </citation>
    <scope>NUCLEOTIDE SEQUENCE [LARGE SCALE GENOMIC DNA]</scope>
    <source>
        <strain evidence="2">AArc-Sl</strain>
    </source>
</reference>
<gene>
    <name evidence="1" type="primary">nth2</name>
    <name evidence="1" type="ORF">AArcSl_0819</name>
</gene>
<sequence>MTEPSSTQEGPPSNGTYTLLVAVTERFEAEVGALGRKRFDAPVYCYTGSAFGTGGFGRIDRHRRLAAGESDARHWHVDYLLGHQATTLAGVVKTHGEDVECVVARRLGDGPISGFGASDCDCPSHLVSREGFDAAIAEVQTVHADIVDAAAVTVEQFE</sequence>
<dbReference type="InterPro" id="IPR002837">
    <property type="entry name" value="DUF123"/>
</dbReference>
<dbReference type="PANTHER" id="PTHR37460">
    <property type="entry name" value="ENDONUCLEASE III"/>
    <property type="match status" value="1"/>
</dbReference>
<evidence type="ECO:0000313" key="1">
    <source>
        <dbReference type="EMBL" id="AUX08463.1"/>
    </source>
</evidence>
<organism evidence="1 2">
    <name type="scientific">Halalkaliarchaeum desulfuricum</name>
    <dbReference type="NCBI Taxonomy" id="2055893"/>
    <lineage>
        <taxon>Archaea</taxon>
        <taxon>Methanobacteriati</taxon>
        <taxon>Methanobacteriota</taxon>
        <taxon>Stenosarchaea group</taxon>
        <taxon>Halobacteria</taxon>
        <taxon>Halobacteriales</taxon>
        <taxon>Haloferacaceae</taxon>
        <taxon>Halalkaliarchaeum</taxon>
    </lineage>
</organism>
<dbReference type="PANTHER" id="PTHR37460:SF1">
    <property type="entry name" value="ENDONUCLEASE III"/>
    <property type="match status" value="1"/>
</dbReference>
<proteinExistence type="predicted"/>
<dbReference type="EMBL" id="CP025066">
    <property type="protein sequence ID" value="AUX08463.1"/>
    <property type="molecule type" value="Genomic_DNA"/>
</dbReference>
<accession>A0A343TH91</accession>
<dbReference type="GO" id="GO:0140078">
    <property type="term" value="F:class I DNA-(apurinic or apyrimidinic site) endonuclease activity"/>
    <property type="evidence" value="ECO:0007669"/>
    <property type="project" value="UniProtKB-EC"/>
</dbReference>
<protein>
    <submittedName>
        <fullName evidence="1">Endonuclease III</fullName>
        <ecNumber evidence="1">4.2.99.18</ecNumber>
    </submittedName>
</protein>
<keyword evidence="1" id="KW-0255">Endonuclease</keyword>
<dbReference type="EC" id="4.2.99.18" evidence="1"/>
<dbReference type="Proteomes" id="UP000263012">
    <property type="component" value="Chromosome"/>
</dbReference>
<dbReference type="Pfam" id="PF01986">
    <property type="entry name" value="DUF123"/>
    <property type="match status" value="1"/>
</dbReference>
<dbReference type="RefSeq" id="WP_119815430.1">
    <property type="nucleotide sequence ID" value="NZ_CP025066.1"/>
</dbReference>
<keyword evidence="1" id="KW-0456">Lyase</keyword>
<dbReference type="KEGG" id="hdf:AArcSl_0819"/>
<evidence type="ECO:0000313" key="2">
    <source>
        <dbReference type="Proteomes" id="UP000263012"/>
    </source>
</evidence>
<keyword evidence="1" id="KW-0378">Hydrolase</keyword>
<keyword evidence="1" id="KW-0540">Nuclease</keyword>
<name>A0A343TH91_9EURY</name>
<dbReference type="CDD" id="cd10441">
    <property type="entry name" value="GIY-YIG_COG1833"/>
    <property type="match status" value="1"/>
</dbReference>
<dbReference type="OrthoDB" id="17296at2157"/>